<comment type="caution">
    <text evidence="1">The sequence shown here is derived from an EMBL/GenBank/DDBJ whole genome shotgun (WGS) entry which is preliminary data.</text>
</comment>
<evidence type="ECO:0000313" key="1">
    <source>
        <dbReference type="EMBL" id="GAI15088.1"/>
    </source>
</evidence>
<proteinExistence type="predicted"/>
<sequence length="80" mass="8629">ETELVVSGEVAGAPHQLHPLGFEEISSGVKKLGPDLVILNRFEEAEKTDAVIVKSVVVVIHNRGYAADQLPVSARQKILD</sequence>
<dbReference type="EMBL" id="BARV01007977">
    <property type="protein sequence ID" value="GAI15088.1"/>
    <property type="molecule type" value="Genomic_DNA"/>
</dbReference>
<name>X1L7T2_9ZZZZ</name>
<dbReference type="AlphaFoldDB" id="X1L7T2"/>
<reference evidence="1" key="1">
    <citation type="journal article" date="2014" name="Front. Microbiol.">
        <title>High frequency of phylogenetically diverse reductive dehalogenase-homologous genes in deep subseafloor sedimentary metagenomes.</title>
        <authorList>
            <person name="Kawai M."/>
            <person name="Futagami T."/>
            <person name="Toyoda A."/>
            <person name="Takaki Y."/>
            <person name="Nishi S."/>
            <person name="Hori S."/>
            <person name="Arai W."/>
            <person name="Tsubouchi T."/>
            <person name="Morono Y."/>
            <person name="Uchiyama I."/>
            <person name="Ito T."/>
            <person name="Fujiyama A."/>
            <person name="Inagaki F."/>
            <person name="Takami H."/>
        </authorList>
    </citation>
    <scope>NUCLEOTIDE SEQUENCE</scope>
    <source>
        <strain evidence="1">Expedition CK06-06</strain>
    </source>
</reference>
<protein>
    <submittedName>
        <fullName evidence="1">Uncharacterized protein</fullName>
    </submittedName>
</protein>
<feature type="non-terminal residue" evidence="1">
    <location>
        <position position="1"/>
    </location>
</feature>
<accession>X1L7T2</accession>
<gene>
    <name evidence="1" type="ORF">S06H3_16145</name>
</gene>
<organism evidence="1">
    <name type="scientific">marine sediment metagenome</name>
    <dbReference type="NCBI Taxonomy" id="412755"/>
    <lineage>
        <taxon>unclassified sequences</taxon>
        <taxon>metagenomes</taxon>
        <taxon>ecological metagenomes</taxon>
    </lineage>
</organism>